<evidence type="ECO:0000313" key="2">
    <source>
        <dbReference type="EMBL" id="KAL1801647.1"/>
    </source>
</evidence>
<evidence type="ECO:0000313" key="3">
    <source>
        <dbReference type="Proteomes" id="UP001578633"/>
    </source>
</evidence>
<accession>A0ABR3UZ86</accession>
<keyword evidence="3" id="KW-1185">Reference proteome</keyword>
<dbReference type="RefSeq" id="XP_069312231.1">
    <property type="nucleotide sequence ID" value="XM_069447343.1"/>
</dbReference>
<organism evidence="2 3">
    <name type="scientific">Alternaria dauci</name>
    <dbReference type="NCBI Taxonomy" id="48095"/>
    <lineage>
        <taxon>Eukaryota</taxon>
        <taxon>Fungi</taxon>
        <taxon>Dikarya</taxon>
        <taxon>Ascomycota</taxon>
        <taxon>Pezizomycotina</taxon>
        <taxon>Dothideomycetes</taxon>
        <taxon>Pleosporomycetidae</taxon>
        <taxon>Pleosporales</taxon>
        <taxon>Pleosporineae</taxon>
        <taxon>Pleosporaceae</taxon>
        <taxon>Alternaria</taxon>
        <taxon>Alternaria sect. Porri</taxon>
    </lineage>
</organism>
<evidence type="ECO:0000256" key="1">
    <source>
        <dbReference type="SAM" id="MobiDB-lite"/>
    </source>
</evidence>
<dbReference type="EMBL" id="JBHGVX010000001">
    <property type="protein sequence ID" value="KAL1801647.1"/>
    <property type="molecule type" value="Genomic_DNA"/>
</dbReference>
<name>A0ABR3UZ86_9PLEO</name>
<comment type="caution">
    <text evidence="2">The sequence shown here is derived from an EMBL/GenBank/DDBJ whole genome shotgun (WGS) entry which is preliminary data.</text>
</comment>
<protein>
    <submittedName>
        <fullName evidence="2">Uncharacterized protein</fullName>
    </submittedName>
</protein>
<dbReference type="Proteomes" id="UP001578633">
    <property type="component" value="Chromosome 1"/>
</dbReference>
<feature type="compositionally biased region" description="Acidic residues" evidence="1">
    <location>
        <begin position="320"/>
        <end position="387"/>
    </location>
</feature>
<proteinExistence type="predicted"/>
<feature type="region of interest" description="Disordered" evidence="1">
    <location>
        <begin position="309"/>
        <end position="391"/>
    </location>
</feature>
<gene>
    <name evidence="2" type="ORF">ACET3X_001989</name>
</gene>
<sequence>MSSTTERTRKPRLTPEILENENVFFYDKVHSKEELLKWLQPIRHEMKRARTEIPECSRKQLKKEIDEFQYSGQDGETALASKWSLEPRHYHSEERFNKRISAAETEILNALDHCLEVREKAIALREDKVLEPRWTSLLKAEFFKPYAEVHDTKDKHSHEDYTWNGCPSRRALKNPVRTEPKPDLAYLFPIIDPACNMARVLHLDPRVENFTLPVLSELRKTKEIISSPTTTLLNRNPTKLGASDLACFPWAVIEVKRGTWKDDSAEFCYCQAANGSAEALIIREELAAKVRDPSNDALVIFSFTLLSPSSRPSAPPMSPADEEEEEEEEEEDEDEDEDEGVLEACESDADEDYVPSDDASGDDDGYTTVEEELYGTSEDEDEADEGYSSDRPFKALNQAEFLLRIRGRKSICC</sequence>
<reference evidence="2 3" key="1">
    <citation type="submission" date="2024-09" db="EMBL/GenBank/DDBJ databases">
        <title>T2T genomes of carrot and Alternaria dauci and their utility for understanding host-pathogen interaction during carrot leaf blight disease.</title>
        <authorList>
            <person name="Liu W."/>
            <person name="Xu S."/>
            <person name="Ou C."/>
            <person name="Liu X."/>
            <person name="Zhuang F."/>
            <person name="Deng X.W."/>
        </authorList>
    </citation>
    <scope>NUCLEOTIDE SEQUENCE [LARGE SCALE GENOMIC DNA]</scope>
    <source>
        <strain evidence="2 3">A2016</strain>
    </source>
</reference>
<dbReference type="GeneID" id="96082311"/>